<sequence>MNIPAELKYATTDEWVKVEGDVATIGITDYAQDSLSDVVFFEAIVSVGDTIKAKQQIATVESVKAAADINSPVSGEVIAINEALADSPELVNKDPYGTAWMIKVKMSNPSELDNLMDAAGYESYCSGREH</sequence>
<dbReference type="InterPro" id="IPR002930">
    <property type="entry name" value="GCV_H"/>
</dbReference>
<dbReference type="AlphaFoldDB" id="E8N5J0"/>
<evidence type="ECO:0000256" key="3">
    <source>
        <dbReference type="HAMAP-Rule" id="MF_00272"/>
    </source>
</evidence>
<dbReference type="InterPro" id="IPR000089">
    <property type="entry name" value="Biotin_lipoyl"/>
</dbReference>
<dbReference type="PANTHER" id="PTHR11715:SF3">
    <property type="entry name" value="GLYCINE CLEAVAGE SYSTEM H PROTEIN-RELATED"/>
    <property type="match status" value="1"/>
</dbReference>
<dbReference type="Gene3D" id="2.40.50.100">
    <property type="match status" value="1"/>
</dbReference>
<dbReference type="PROSITE" id="PS50968">
    <property type="entry name" value="BIOTINYL_LIPOYL"/>
    <property type="match status" value="1"/>
</dbReference>
<dbReference type="GO" id="GO:0019464">
    <property type="term" value="P:glycine decarboxylation via glycine cleavage system"/>
    <property type="evidence" value="ECO:0007669"/>
    <property type="project" value="UniProtKB-UniRule"/>
</dbReference>
<dbReference type="GO" id="GO:0005829">
    <property type="term" value="C:cytosol"/>
    <property type="evidence" value="ECO:0007669"/>
    <property type="project" value="TreeGrafter"/>
</dbReference>
<dbReference type="PANTHER" id="PTHR11715">
    <property type="entry name" value="GLYCINE CLEAVAGE SYSTEM H PROTEIN"/>
    <property type="match status" value="1"/>
</dbReference>
<dbReference type="NCBIfam" id="NF002270">
    <property type="entry name" value="PRK01202.1"/>
    <property type="match status" value="1"/>
</dbReference>
<dbReference type="CDD" id="cd06848">
    <property type="entry name" value="GCS_H"/>
    <property type="match status" value="1"/>
</dbReference>
<comment type="function">
    <text evidence="3">The glycine cleavage system catalyzes the degradation of glycine. The H protein shuttles the methylamine group of glycine from the P protein to the T protein.</text>
</comment>
<dbReference type="HAMAP" id="MF_00272">
    <property type="entry name" value="GcvH"/>
    <property type="match status" value="1"/>
</dbReference>
<dbReference type="OrthoDB" id="9796712at2"/>
<comment type="subunit">
    <text evidence="3">The glycine cleavage system is composed of four proteins: P, T, L and H.</text>
</comment>
<feature type="domain" description="Lipoyl-binding" evidence="5">
    <location>
        <begin position="22"/>
        <end position="105"/>
    </location>
</feature>
<evidence type="ECO:0000313" key="6">
    <source>
        <dbReference type="EMBL" id="BAJ63704.1"/>
    </source>
</evidence>
<dbReference type="Pfam" id="PF01597">
    <property type="entry name" value="GCV_H"/>
    <property type="match status" value="1"/>
</dbReference>
<dbReference type="InterPro" id="IPR033753">
    <property type="entry name" value="GCV_H/Fam206"/>
</dbReference>
<dbReference type="PROSITE" id="PS00189">
    <property type="entry name" value="LIPOYL"/>
    <property type="match status" value="1"/>
</dbReference>
<gene>
    <name evidence="3 6" type="primary">gcvH</name>
    <name evidence="6" type="ordered locus">ANT_16780</name>
</gene>
<dbReference type="GO" id="GO:0005960">
    <property type="term" value="C:glycine cleavage complex"/>
    <property type="evidence" value="ECO:0007669"/>
    <property type="project" value="InterPro"/>
</dbReference>
<dbReference type="EMBL" id="AP012029">
    <property type="protein sequence ID" value="BAJ63704.1"/>
    <property type="molecule type" value="Genomic_DNA"/>
</dbReference>
<dbReference type="NCBIfam" id="TIGR00527">
    <property type="entry name" value="gcvH"/>
    <property type="match status" value="1"/>
</dbReference>
<keyword evidence="2 3" id="KW-0450">Lipoyl</keyword>
<evidence type="ECO:0000256" key="4">
    <source>
        <dbReference type="PIRSR" id="PIRSR617453-50"/>
    </source>
</evidence>
<name>E8N5J0_ANATU</name>
<accession>E8N5J0</accession>
<reference evidence="6 7" key="1">
    <citation type="submission" date="2010-12" db="EMBL/GenBank/DDBJ databases">
        <title>Whole genome sequence of Anaerolinea thermophila UNI-1.</title>
        <authorList>
            <person name="Narita-Yamada S."/>
            <person name="Kishi E."/>
            <person name="Watanabe Y."/>
            <person name="Takasaki K."/>
            <person name="Ankai A."/>
            <person name="Oguchi A."/>
            <person name="Fukui S."/>
            <person name="Takahashi M."/>
            <person name="Yashiro I."/>
            <person name="Hosoyama A."/>
            <person name="Sekiguchi Y."/>
            <person name="Hanada S."/>
            <person name="Fujita N."/>
        </authorList>
    </citation>
    <scope>NUCLEOTIDE SEQUENCE [LARGE SCALE GENOMIC DNA]</scope>
    <source>
        <strain evidence="7">DSM 14523 / JCM 11388 / NBRC 100420 / UNI-1</strain>
    </source>
</reference>
<dbReference type="GO" id="GO:0009249">
    <property type="term" value="P:protein lipoylation"/>
    <property type="evidence" value="ECO:0007669"/>
    <property type="project" value="TreeGrafter"/>
</dbReference>
<proteinExistence type="inferred from homology"/>
<evidence type="ECO:0000313" key="7">
    <source>
        <dbReference type="Proteomes" id="UP000008922"/>
    </source>
</evidence>
<dbReference type="FunCoup" id="E8N5J0">
    <property type="interactions" value="353"/>
</dbReference>
<dbReference type="InterPro" id="IPR017453">
    <property type="entry name" value="GCV_H_sub"/>
</dbReference>
<dbReference type="STRING" id="926569.ANT_16780"/>
<keyword evidence="7" id="KW-1185">Reference proteome</keyword>
<evidence type="ECO:0000256" key="1">
    <source>
        <dbReference type="ARBA" id="ARBA00009249"/>
    </source>
</evidence>
<dbReference type="KEGG" id="atm:ANT_16780"/>
<comment type="cofactor">
    <cofactor evidence="3">
        <name>(R)-lipoate</name>
        <dbReference type="ChEBI" id="CHEBI:83088"/>
    </cofactor>
    <text evidence="3">Binds 1 lipoyl cofactor covalently.</text>
</comment>
<protein>
    <recommendedName>
        <fullName evidence="3">Glycine cleavage system H protein</fullName>
    </recommendedName>
</protein>
<dbReference type="SUPFAM" id="SSF51230">
    <property type="entry name" value="Single hybrid motif"/>
    <property type="match status" value="1"/>
</dbReference>
<organism evidence="6 7">
    <name type="scientific">Anaerolinea thermophila (strain DSM 14523 / JCM 11388 / NBRC 100420 / UNI-1)</name>
    <dbReference type="NCBI Taxonomy" id="926569"/>
    <lineage>
        <taxon>Bacteria</taxon>
        <taxon>Bacillati</taxon>
        <taxon>Chloroflexota</taxon>
        <taxon>Anaerolineae</taxon>
        <taxon>Anaerolineales</taxon>
        <taxon>Anaerolineaceae</taxon>
        <taxon>Anaerolinea</taxon>
    </lineage>
</organism>
<comment type="similarity">
    <text evidence="1 3">Belongs to the GcvH family.</text>
</comment>
<feature type="modified residue" description="N6-lipoyllysine" evidence="3 4">
    <location>
        <position position="64"/>
    </location>
</feature>
<dbReference type="Proteomes" id="UP000008922">
    <property type="component" value="Chromosome"/>
</dbReference>
<dbReference type="InParanoid" id="E8N5J0"/>
<dbReference type="HOGENOM" id="CLU_097408_2_2_0"/>
<evidence type="ECO:0000259" key="5">
    <source>
        <dbReference type="PROSITE" id="PS50968"/>
    </source>
</evidence>
<dbReference type="InterPro" id="IPR003016">
    <property type="entry name" value="2-oxoA_DH_lipoyl-BS"/>
</dbReference>
<dbReference type="RefSeq" id="WP_013560083.1">
    <property type="nucleotide sequence ID" value="NC_014960.1"/>
</dbReference>
<dbReference type="InterPro" id="IPR011053">
    <property type="entry name" value="Single_hybrid_motif"/>
</dbReference>
<dbReference type="eggNOG" id="COG0509">
    <property type="taxonomic scope" value="Bacteria"/>
</dbReference>
<evidence type="ECO:0000256" key="2">
    <source>
        <dbReference type="ARBA" id="ARBA00022823"/>
    </source>
</evidence>